<evidence type="ECO:0000313" key="1">
    <source>
        <dbReference type="EMBL" id="JAH49369.1"/>
    </source>
</evidence>
<accession>A0A0E9T6S2</accession>
<dbReference type="EMBL" id="GBXM01059208">
    <property type="protein sequence ID" value="JAH49369.1"/>
    <property type="molecule type" value="Transcribed_RNA"/>
</dbReference>
<name>A0A0E9T6S2_ANGAN</name>
<reference evidence="1" key="1">
    <citation type="submission" date="2014-11" db="EMBL/GenBank/DDBJ databases">
        <authorList>
            <person name="Amaro Gonzalez C."/>
        </authorList>
    </citation>
    <scope>NUCLEOTIDE SEQUENCE</scope>
</reference>
<organism evidence="1">
    <name type="scientific">Anguilla anguilla</name>
    <name type="common">European freshwater eel</name>
    <name type="synonym">Muraena anguilla</name>
    <dbReference type="NCBI Taxonomy" id="7936"/>
    <lineage>
        <taxon>Eukaryota</taxon>
        <taxon>Metazoa</taxon>
        <taxon>Chordata</taxon>
        <taxon>Craniata</taxon>
        <taxon>Vertebrata</taxon>
        <taxon>Euteleostomi</taxon>
        <taxon>Actinopterygii</taxon>
        <taxon>Neopterygii</taxon>
        <taxon>Teleostei</taxon>
        <taxon>Anguilliformes</taxon>
        <taxon>Anguillidae</taxon>
        <taxon>Anguilla</taxon>
    </lineage>
</organism>
<dbReference type="AlphaFoldDB" id="A0A0E9T6S2"/>
<reference evidence="1" key="2">
    <citation type="journal article" date="2015" name="Fish Shellfish Immunol.">
        <title>Early steps in the European eel (Anguilla anguilla)-Vibrio vulnificus interaction in the gills: Role of the RtxA13 toxin.</title>
        <authorList>
            <person name="Callol A."/>
            <person name="Pajuelo D."/>
            <person name="Ebbesson L."/>
            <person name="Teles M."/>
            <person name="MacKenzie S."/>
            <person name="Amaro C."/>
        </authorList>
    </citation>
    <scope>NUCLEOTIDE SEQUENCE</scope>
</reference>
<proteinExistence type="predicted"/>
<sequence>MSYYLVYYLHFRFRIQGQCGKPSTCSVLLGDLLPF</sequence>
<protein>
    <submittedName>
        <fullName evidence="1">Uncharacterized protein</fullName>
    </submittedName>
</protein>